<evidence type="ECO:0000259" key="1">
    <source>
        <dbReference type="Pfam" id="PF03992"/>
    </source>
</evidence>
<dbReference type="Pfam" id="PF03992">
    <property type="entry name" value="ABM"/>
    <property type="match status" value="1"/>
</dbReference>
<dbReference type="RefSeq" id="WP_023048080.1">
    <property type="nucleotide sequence ID" value="NZ_JAUTCF010000010.1"/>
</dbReference>
<protein>
    <recommendedName>
        <fullName evidence="1">ABM domain-containing protein</fullName>
    </recommendedName>
</protein>
<sequence>MKDEVISIFTLSLAPEDFPEFKTLVAKIVAATSEEPGTLMYEYSVNEARTEVHIIERYRADAVVNHIEETFAPFGEKFLELVKITSLLVYGNPDAPTRKHLDAFGAVYMNPFDGFTRT</sequence>
<name>A0A2S3WK46_PSEPU</name>
<dbReference type="InterPro" id="IPR007138">
    <property type="entry name" value="ABM_dom"/>
</dbReference>
<dbReference type="AlphaFoldDB" id="A0A2S3WK46"/>
<reference evidence="2 3" key="1">
    <citation type="submission" date="2016-08" db="EMBL/GenBank/DDBJ databases">
        <authorList>
            <person name="Seilhamer J.J."/>
        </authorList>
    </citation>
    <scope>NUCLEOTIDE SEQUENCE [LARGE SCALE GENOMIC DNA]</scope>
    <source>
        <strain evidence="2 3">KH-18-2</strain>
    </source>
</reference>
<evidence type="ECO:0000313" key="2">
    <source>
        <dbReference type="EMBL" id="POF99605.1"/>
    </source>
</evidence>
<reference evidence="2 3" key="2">
    <citation type="submission" date="2018-03" db="EMBL/GenBank/DDBJ databases">
        <title>Draft genome of Pseudomonas putida strain KH-18-2.</title>
        <authorList>
            <person name="Yoshizawa S."/>
            <person name="Khan N.H."/>
            <person name="Nishimura M."/>
            <person name="Chiura H.X."/>
            <person name="Ogura Y."/>
            <person name="Hayashi T."/>
            <person name="Kogure K."/>
        </authorList>
    </citation>
    <scope>NUCLEOTIDE SEQUENCE [LARGE SCALE GENOMIC DNA]</scope>
    <source>
        <strain evidence="2 3">KH-18-2</strain>
    </source>
</reference>
<organism evidence="2 3">
    <name type="scientific">Pseudomonas putida</name>
    <name type="common">Arthrobacter siderocapsulatus</name>
    <dbReference type="NCBI Taxonomy" id="303"/>
    <lineage>
        <taxon>Bacteria</taxon>
        <taxon>Pseudomonadati</taxon>
        <taxon>Pseudomonadota</taxon>
        <taxon>Gammaproteobacteria</taxon>
        <taxon>Pseudomonadales</taxon>
        <taxon>Pseudomonadaceae</taxon>
        <taxon>Pseudomonas</taxon>
    </lineage>
</organism>
<dbReference type="InterPro" id="IPR011008">
    <property type="entry name" value="Dimeric_a/b-barrel"/>
</dbReference>
<gene>
    <name evidence="2" type="ORF">BGP82_27555</name>
</gene>
<dbReference type="EMBL" id="MING01000087">
    <property type="protein sequence ID" value="POF99605.1"/>
    <property type="molecule type" value="Genomic_DNA"/>
</dbReference>
<accession>A0A2S3WK46</accession>
<dbReference type="Proteomes" id="UP000237378">
    <property type="component" value="Unassembled WGS sequence"/>
</dbReference>
<dbReference type="SUPFAM" id="SSF54909">
    <property type="entry name" value="Dimeric alpha+beta barrel"/>
    <property type="match status" value="1"/>
</dbReference>
<dbReference type="Gene3D" id="3.30.70.100">
    <property type="match status" value="1"/>
</dbReference>
<evidence type="ECO:0000313" key="3">
    <source>
        <dbReference type="Proteomes" id="UP000237378"/>
    </source>
</evidence>
<feature type="domain" description="ABM" evidence="1">
    <location>
        <begin position="6"/>
        <end position="62"/>
    </location>
</feature>
<proteinExistence type="predicted"/>
<comment type="caution">
    <text evidence="2">The sequence shown here is derived from an EMBL/GenBank/DDBJ whole genome shotgun (WGS) entry which is preliminary data.</text>
</comment>